<proteinExistence type="predicted"/>
<comment type="caution">
    <text evidence="2">The sequence shown here is derived from an EMBL/GenBank/DDBJ whole genome shotgun (WGS) entry which is preliminary data.</text>
</comment>
<protein>
    <submittedName>
        <fullName evidence="2">Uncharacterized protein</fullName>
    </submittedName>
</protein>
<evidence type="ECO:0000256" key="1">
    <source>
        <dbReference type="SAM" id="MobiDB-lite"/>
    </source>
</evidence>
<evidence type="ECO:0000313" key="2">
    <source>
        <dbReference type="EMBL" id="KAK7826798.1"/>
    </source>
</evidence>
<keyword evidence="3" id="KW-1185">Reference proteome</keyword>
<name>A0AAW0JJE7_QUESU</name>
<dbReference type="AlphaFoldDB" id="A0AAW0JJE7"/>
<gene>
    <name evidence="2" type="ORF">CFP56_031685</name>
</gene>
<dbReference type="Proteomes" id="UP000237347">
    <property type="component" value="Unassembled WGS sequence"/>
</dbReference>
<organism evidence="2 3">
    <name type="scientific">Quercus suber</name>
    <name type="common">Cork oak</name>
    <dbReference type="NCBI Taxonomy" id="58331"/>
    <lineage>
        <taxon>Eukaryota</taxon>
        <taxon>Viridiplantae</taxon>
        <taxon>Streptophyta</taxon>
        <taxon>Embryophyta</taxon>
        <taxon>Tracheophyta</taxon>
        <taxon>Spermatophyta</taxon>
        <taxon>Magnoliopsida</taxon>
        <taxon>eudicotyledons</taxon>
        <taxon>Gunneridae</taxon>
        <taxon>Pentapetalae</taxon>
        <taxon>rosids</taxon>
        <taxon>fabids</taxon>
        <taxon>Fagales</taxon>
        <taxon>Fagaceae</taxon>
        <taxon>Quercus</taxon>
    </lineage>
</organism>
<accession>A0AAW0JJE7</accession>
<dbReference type="EMBL" id="PKMF04000536">
    <property type="protein sequence ID" value="KAK7826798.1"/>
    <property type="molecule type" value="Genomic_DNA"/>
</dbReference>
<feature type="region of interest" description="Disordered" evidence="1">
    <location>
        <begin position="1"/>
        <end position="36"/>
    </location>
</feature>
<reference evidence="2 3" key="1">
    <citation type="journal article" date="2018" name="Sci. Data">
        <title>The draft genome sequence of cork oak.</title>
        <authorList>
            <person name="Ramos A.M."/>
            <person name="Usie A."/>
            <person name="Barbosa P."/>
            <person name="Barros P.M."/>
            <person name="Capote T."/>
            <person name="Chaves I."/>
            <person name="Simoes F."/>
            <person name="Abreu I."/>
            <person name="Carrasquinho I."/>
            <person name="Faro C."/>
            <person name="Guimaraes J.B."/>
            <person name="Mendonca D."/>
            <person name="Nobrega F."/>
            <person name="Rodrigues L."/>
            <person name="Saibo N.J.M."/>
            <person name="Varela M.C."/>
            <person name="Egas C."/>
            <person name="Matos J."/>
            <person name="Miguel C.M."/>
            <person name="Oliveira M.M."/>
            <person name="Ricardo C.P."/>
            <person name="Goncalves S."/>
        </authorList>
    </citation>
    <scope>NUCLEOTIDE SEQUENCE [LARGE SCALE GENOMIC DNA]</scope>
    <source>
        <strain evidence="3">cv. HL8</strain>
    </source>
</reference>
<evidence type="ECO:0000313" key="3">
    <source>
        <dbReference type="Proteomes" id="UP000237347"/>
    </source>
</evidence>
<sequence length="112" mass="12812">MEREREREREREGVIERGGAQTLSVPGVGSGGWDPGVGHCPNQCTMSLTNRWIIPHLFFYGAVAGTIERERERDQWWVLMTPLRQLAPPRQLINLDRSFVFVGPIPFDGHIE</sequence>
<feature type="compositionally biased region" description="Basic and acidic residues" evidence="1">
    <location>
        <begin position="1"/>
        <end position="15"/>
    </location>
</feature>